<dbReference type="InterPro" id="IPR036390">
    <property type="entry name" value="WH_DNA-bd_sf"/>
</dbReference>
<feature type="domain" description="HTH lysR-type" evidence="5">
    <location>
        <begin position="7"/>
        <end position="64"/>
    </location>
</feature>
<dbReference type="Pfam" id="PF03466">
    <property type="entry name" value="LysR_substrate"/>
    <property type="match status" value="1"/>
</dbReference>
<reference evidence="6 7" key="1">
    <citation type="submission" date="2021-07" db="EMBL/GenBank/DDBJ databases">
        <title>Paraburkholderia edwinii protects Aspergillus sp. from phenazines by acting as a toxin sponge.</title>
        <authorList>
            <person name="Dahlstrom K.M."/>
            <person name="Newman D.K."/>
        </authorList>
    </citation>
    <scope>NUCLEOTIDE SEQUENCE [LARGE SCALE GENOMIC DNA]</scope>
    <source>
        <strain evidence="6 7">Pe01</strain>
    </source>
</reference>
<protein>
    <submittedName>
        <fullName evidence="6">LysR family transcriptional regulator</fullName>
    </submittedName>
</protein>
<dbReference type="Gene3D" id="3.40.190.290">
    <property type="match status" value="1"/>
</dbReference>
<accession>A0ABX8UML5</accession>
<dbReference type="SUPFAM" id="SSF53850">
    <property type="entry name" value="Periplasmic binding protein-like II"/>
    <property type="match status" value="1"/>
</dbReference>
<evidence type="ECO:0000256" key="1">
    <source>
        <dbReference type="ARBA" id="ARBA00009437"/>
    </source>
</evidence>
<proteinExistence type="inferred from homology"/>
<evidence type="ECO:0000256" key="4">
    <source>
        <dbReference type="ARBA" id="ARBA00023163"/>
    </source>
</evidence>
<dbReference type="Gene3D" id="1.10.10.10">
    <property type="entry name" value="Winged helix-like DNA-binding domain superfamily/Winged helix DNA-binding domain"/>
    <property type="match status" value="1"/>
</dbReference>
<evidence type="ECO:0000256" key="2">
    <source>
        <dbReference type="ARBA" id="ARBA00023015"/>
    </source>
</evidence>
<keyword evidence="3" id="KW-0238">DNA-binding</keyword>
<keyword evidence="4" id="KW-0804">Transcription</keyword>
<dbReference type="RefSeq" id="WP_219797964.1">
    <property type="nucleotide sequence ID" value="NZ_CP080095.1"/>
</dbReference>
<dbReference type="Pfam" id="PF00126">
    <property type="entry name" value="HTH_1"/>
    <property type="match status" value="1"/>
</dbReference>
<evidence type="ECO:0000259" key="5">
    <source>
        <dbReference type="PROSITE" id="PS50931"/>
    </source>
</evidence>
<organism evidence="6 7">
    <name type="scientific">Paraburkholderia edwinii</name>
    <dbReference type="NCBI Taxonomy" id="2861782"/>
    <lineage>
        <taxon>Bacteria</taxon>
        <taxon>Pseudomonadati</taxon>
        <taxon>Pseudomonadota</taxon>
        <taxon>Betaproteobacteria</taxon>
        <taxon>Burkholderiales</taxon>
        <taxon>Burkholderiaceae</taxon>
        <taxon>Paraburkholderia</taxon>
    </lineage>
</organism>
<dbReference type="PROSITE" id="PS50931">
    <property type="entry name" value="HTH_LYSR"/>
    <property type="match status" value="1"/>
</dbReference>
<dbReference type="EMBL" id="CP080095">
    <property type="protein sequence ID" value="QYD68577.1"/>
    <property type="molecule type" value="Genomic_DNA"/>
</dbReference>
<dbReference type="InterPro" id="IPR000847">
    <property type="entry name" value="LysR_HTH_N"/>
</dbReference>
<name>A0ABX8UML5_9BURK</name>
<dbReference type="PANTHER" id="PTHR30537:SF72">
    <property type="entry name" value="LYSR FAMILY TRANSCRIPTIONAL REGULATOR"/>
    <property type="match status" value="1"/>
</dbReference>
<evidence type="ECO:0000313" key="7">
    <source>
        <dbReference type="Proteomes" id="UP000826462"/>
    </source>
</evidence>
<evidence type="ECO:0000256" key="3">
    <source>
        <dbReference type="ARBA" id="ARBA00023125"/>
    </source>
</evidence>
<keyword evidence="2" id="KW-0805">Transcription regulation</keyword>
<keyword evidence="7" id="KW-1185">Reference proteome</keyword>
<evidence type="ECO:0000313" key="6">
    <source>
        <dbReference type="EMBL" id="QYD68577.1"/>
    </source>
</evidence>
<dbReference type="SUPFAM" id="SSF46785">
    <property type="entry name" value="Winged helix' DNA-binding domain"/>
    <property type="match status" value="1"/>
</dbReference>
<dbReference type="InterPro" id="IPR005119">
    <property type="entry name" value="LysR_subst-bd"/>
</dbReference>
<gene>
    <name evidence="6" type="ORF">KZJ38_20460</name>
</gene>
<sequence>MPERGETSISDIACFIAVTQTGSFTRAGEDLGTSKSNVGKAVQRLETRLGTRLFQRTTRAVRLTEDGETYLFAAQAALDGLREAEHQLAARQSEPVGRVRLDLPAGFGRLLLPTFEALRRKHPKVTLELALTDRMSDPVGEGWDIVVRIGELPVDSEMTVRKLCDLKVGLYAAPAYLTRKGPVETIADLASHDAIVFRGPTGRLRPWTLREGTVKREMPVTSALVLADGQALVDAAIAGFGIAQIHDRVALPHVKAGRLVHVLPHAAVDGPPVHAIIPLGQKMAAKTRAVLNHLAESLREPERPRD</sequence>
<comment type="similarity">
    <text evidence="1">Belongs to the LysR transcriptional regulatory family.</text>
</comment>
<dbReference type="PANTHER" id="PTHR30537">
    <property type="entry name" value="HTH-TYPE TRANSCRIPTIONAL REGULATOR"/>
    <property type="match status" value="1"/>
</dbReference>
<dbReference type="CDD" id="cd08422">
    <property type="entry name" value="PBP2_CrgA_like"/>
    <property type="match status" value="1"/>
</dbReference>
<dbReference type="InterPro" id="IPR058163">
    <property type="entry name" value="LysR-type_TF_proteobact-type"/>
</dbReference>
<dbReference type="Proteomes" id="UP000826462">
    <property type="component" value="Chromosome 1"/>
</dbReference>
<dbReference type="InterPro" id="IPR036388">
    <property type="entry name" value="WH-like_DNA-bd_sf"/>
</dbReference>